<name>A0A7T4R1U2_9GAMM</name>
<dbReference type="PANTHER" id="PTHR47515:SF1">
    <property type="entry name" value="BLR2054 PROTEIN"/>
    <property type="match status" value="1"/>
</dbReference>
<protein>
    <submittedName>
        <fullName evidence="2">IS3 family transposase</fullName>
    </submittedName>
</protein>
<evidence type="ECO:0000259" key="1">
    <source>
        <dbReference type="Pfam" id="PF13276"/>
    </source>
</evidence>
<dbReference type="InterPro" id="IPR025948">
    <property type="entry name" value="HTH-like_dom"/>
</dbReference>
<organism evidence="2 3">
    <name type="scientific">Spongiibacter nanhainus</name>
    <dbReference type="NCBI Taxonomy" id="2794344"/>
    <lineage>
        <taxon>Bacteria</taxon>
        <taxon>Pseudomonadati</taxon>
        <taxon>Pseudomonadota</taxon>
        <taxon>Gammaproteobacteria</taxon>
        <taxon>Cellvibrionales</taxon>
        <taxon>Spongiibacteraceae</taxon>
        <taxon>Spongiibacter</taxon>
    </lineage>
</organism>
<proteinExistence type="predicted"/>
<dbReference type="EMBL" id="CP066167">
    <property type="protein sequence ID" value="QQD18709.1"/>
    <property type="molecule type" value="Genomic_DNA"/>
</dbReference>
<evidence type="ECO:0000313" key="3">
    <source>
        <dbReference type="Proteomes" id="UP000596063"/>
    </source>
</evidence>
<keyword evidence="3" id="KW-1185">Reference proteome</keyword>
<reference evidence="2 3" key="1">
    <citation type="submission" date="2020-12" db="EMBL/GenBank/DDBJ databases">
        <authorList>
            <person name="Shan Y."/>
        </authorList>
    </citation>
    <scope>NUCLEOTIDE SEQUENCE [LARGE SCALE GENOMIC DNA]</scope>
    <source>
        <strain evidence="3">csc3.9</strain>
    </source>
</reference>
<accession>A0A7T4R1U2</accession>
<feature type="domain" description="HTH-like" evidence="1">
    <location>
        <begin position="31"/>
        <end position="86"/>
    </location>
</feature>
<dbReference type="Pfam" id="PF13276">
    <property type="entry name" value="HTH_21"/>
    <property type="match status" value="1"/>
</dbReference>
<gene>
    <name evidence="2" type="ORF">I6N98_02230</name>
</gene>
<sequence length="90" mass="10329">MIAQHSISERAACKLAGISRTAYRYQARPSNDEALRARLKTLAVEQSAYGYFLLHGLLKTEGLVVNRKRIYRIYTEEGHQMNVYKRPTAN</sequence>
<dbReference type="KEGG" id="snan:I6N98_02230"/>
<dbReference type="AlphaFoldDB" id="A0A7T4R1U2"/>
<dbReference type="PANTHER" id="PTHR47515">
    <property type="entry name" value="LOW CALCIUM RESPONSE LOCUS PROTEIN T"/>
    <property type="match status" value="1"/>
</dbReference>
<dbReference type="Proteomes" id="UP000596063">
    <property type="component" value="Chromosome"/>
</dbReference>
<evidence type="ECO:0000313" key="2">
    <source>
        <dbReference type="EMBL" id="QQD18709.1"/>
    </source>
</evidence>